<dbReference type="Proteomes" id="UP000051645">
    <property type="component" value="Unassembled WGS sequence"/>
</dbReference>
<feature type="domain" description="Impact N-terminal" evidence="2">
    <location>
        <begin position="19"/>
        <end position="123"/>
    </location>
</feature>
<dbReference type="Proteomes" id="UP000051751">
    <property type="component" value="Unassembled WGS sequence"/>
</dbReference>
<dbReference type="PANTHER" id="PTHR16301:SF20">
    <property type="entry name" value="IMPACT FAMILY MEMBER YIGZ"/>
    <property type="match status" value="1"/>
</dbReference>
<keyword evidence="6" id="KW-1185">Reference proteome</keyword>
<reference evidence="6 7" key="1">
    <citation type="journal article" date="2015" name="Genome Announc.">
        <title>Expanding the biotechnology potential of lactobacilli through comparative genomics of 213 strains and associated genera.</title>
        <authorList>
            <person name="Sun Z."/>
            <person name="Harris H.M."/>
            <person name="McCann A."/>
            <person name="Guo C."/>
            <person name="Argimon S."/>
            <person name="Zhang W."/>
            <person name="Yang X."/>
            <person name="Jeffery I.B."/>
            <person name="Cooney J.C."/>
            <person name="Kagawa T.F."/>
            <person name="Liu W."/>
            <person name="Song Y."/>
            <person name="Salvetti E."/>
            <person name="Wrobel A."/>
            <person name="Rasinkangas P."/>
            <person name="Parkhill J."/>
            <person name="Rea M.C."/>
            <person name="O'Sullivan O."/>
            <person name="Ritari J."/>
            <person name="Douillard F.P."/>
            <person name="Paul Ross R."/>
            <person name="Yang R."/>
            <person name="Briner A.E."/>
            <person name="Felis G.E."/>
            <person name="de Vos W.M."/>
            <person name="Barrangou R."/>
            <person name="Klaenhammer T.R."/>
            <person name="Caufield P.W."/>
            <person name="Cui Y."/>
            <person name="Zhang H."/>
            <person name="O'Toole P.W."/>
        </authorList>
    </citation>
    <scope>NUCLEOTIDE SEQUENCE [LARGE SCALE GENOMIC DNA]</scope>
    <source>
        <strain evidence="4 7">ATCC BAA-66</strain>
        <strain evidence="5 6">DSM 13344</strain>
    </source>
</reference>
<dbReference type="Pfam" id="PF09186">
    <property type="entry name" value="DUF1949"/>
    <property type="match status" value="1"/>
</dbReference>
<evidence type="ECO:0000313" key="7">
    <source>
        <dbReference type="Proteomes" id="UP000051751"/>
    </source>
</evidence>
<dbReference type="InterPro" id="IPR015796">
    <property type="entry name" value="Impact_YigZ-like"/>
</dbReference>
<dbReference type="PANTHER" id="PTHR16301">
    <property type="entry name" value="IMPACT-RELATED"/>
    <property type="match status" value="1"/>
</dbReference>
<dbReference type="Gene3D" id="3.30.230.30">
    <property type="entry name" value="Impact, N-terminal domain"/>
    <property type="match status" value="1"/>
</dbReference>
<dbReference type="InterPro" id="IPR020568">
    <property type="entry name" value="Ribosomal_Su5_D2-typ_SF"/>
</dbReference>
<dbReference type="InterPro" id="IPR035647">
    <property type="entry name" value="EFG_III/V"/>
</dbReference>
<name>A0A0R2FUC5_9LACO</name>
<evidence type="ECO:0000259" key="2">
    <source>
        <dbReference type="Pfam" id="PF01205"/>
    </source>
</evidence>
<evidence type="ECO:0000313" key="6">
    <source>
        <dbReference type="Proteomes" id="UP000051645"/>
    </source>
</evidence>
<dbReference type="GO" id="GO:0005737">
    <property type="term" value="C:cytoplasm"/>
    <property type="evidence" value="ECO:0007669"/>
    <property type="project" value="TreeGrafter"/>
</dbReference>
<gene>
    <name evidence="4" type="ORF">IV38_GL001469</name>
    <name evidence="5" type="ORF">IV40_GL001256</name>
</gene>
<evidence type="ECO:0000313" key="4">
    <source>
        <dbReference type="EMBL" id="KRN28468.1"/>
    </source>
</evidence>
<accession>A0A0R2FUC5</accession>
<dbReference type="EMBL" id="JQAT01000003">
    <property type="protein sequence ID" value="KRN28468.1"/>
    <property type="molecule type" value="Genomic_DNA"/>
</dbReference>
<sequence length="222" mass="24813">MITEYITIAHDGQNEQTIKKSRFICTMKRVATEKEAQAFIEQIRKAESKANHHCFAYQIGDHNQVQRASDDGEPSGTAGVPMLNVLKQMGLQNVVAVTTRYFGGIKLGSGGLIRAYSHSVSQAAETIGIVRGHLQKTLKIKIAYPQLGTLNHYFDESPYSIEQTDYTDQVTVTAFIDFDQIDAVQHELIDLLNDQVTFTVGKAIFQETPIDPQTLHNKKDEN</sequence>
<dbReference type="Pfam" id="PF01205">
    <property type="entry name" value="Impact_N"/>
    <property type="match status" value="1"/>
</dbReference>
<dbReference type="AlphaFoldDB" id="A0A0R2FUC5"/>
<comment type="similarity">
    <text evidence="1">Belongs to the IMPACT family.</text>
</comment>
<dbReference type="SUPFAM" id="SSF54211">
    <property type="entry name" value="Ribosomal protein S5 domain 2-like"/>
    <property type="match status" value="1"/>
</dbReference>
<feature type="domain" description="UPF0029" evidence="3">
    <location>
        <begin position="140"/>
        <end position="195"/>
    </location>
</feature>
<evidence type="ECO:0000313" key="5">
    <source>
        <dbReference type="EMBL" id="KRN31969.1"/>
    </source>
</evidence>
<comment type="caution">
    <text evidence="5">The sequence shown here is derived from an EMBL/GenBank/DDBJ whole genome shotgun (WGS) entry which is preliminary data.</text>
</comment>
<dbReference type="SUPFAM" id="SSF54980">
    <property type="entry name" value="EF-G C-terminal domain-like"/>
    <property type="match status" value="1"/>
</dbReference>
<protein>
    <recommendedName>
        <fullName evidence="8">YigZ family protein</fullName>
    </recommendedName>
</protein>
<dbReference type="InterPro" id="IPR001498">
    <property type="entry name" value="Impact_N"/>
</dbReference>
<dbReference type="NCBIfam" id="TIGR00257">
    <property type="entry name" value="IMPACT_YIGZ"/>
    <property type="match status" value="1"/>
</dbReference>
<dbReference type="Gene3D" id="3.30.70.240">
    <property type="match status" value="1"/>
</dbReference>
<organism evidence="5 6">
    <name type="scientific">Lactobacillus selangorensis</name>
    <dbReference type="NCBI Taxonomy" id="81857"/>
    <lineage>
        <taxon>Bacteria</taxon>
        <taxon>Bacillati</taxon>
        <taxon>Bacillota</taxon>
        <taxon>Bacilli</taxon>
        <taxon>Lactobacillales</taxon>
        <taxon>Lactobacillaceae</taxon>
        <taxon>Lactobacillus</taxon>
    </lineage>
</organism>
<proteinExistence type="inferred from homology"/>
<dbReference type="PATRIC" id="fig|81857.3.peg.1478"/>
<dbReference type="OrthoDB" id="9813771at2"/>
<evidence type="ECO:0008006" key="8">
    <source>
        <dbReference type="Google" id="ProtNLM"/>
    </source>
</evidence>
<dbReference type="InterPro" id="IPR023582">
    <property type="entry name" value="Impact"/>
</dbReference>
<dbReference type="GO" id="GO:0006446">
    <property type="term" value="P:regulation of translational initiation"/>
    <property type="evidence" value="ECO:0007669"/>
    <property type="project" value="TreeGrafter"/>
</dbReference>
<evidence type="ECO:0000259" key="3">
    <source>
        <dbReference type="Pfam" id="PF09186"/>
    </source>
</evidence>
<dbReference type="STRING" id="81857.IV38_GL001469"/>
<dbReference type="InterPro" id="IPR015269">
    <property type="entry name" value="UPF0029_Impact_C"/>
</dbReference>
<evidence type="ECO:0000256" key="1">
    <source>
        <dbReference type="ARBA" id="ARBA00007665"/>
    </source>
</evidence>
<dbReference type="InterPro" id="IPR036956">
    <property type="entry name" value="Impact_N_sf"/>
</dbReference>
<dbReference type="RefSeq" id="WP_057769423.1">
    <property type="nucleotide sequence ID" value="NZ_JQAT01000003.1"/>
</dbReference>
<dbReference type="EMBL" id="JQAZ01000003">
    <property type="protein sequence ID" value="KRN31969.1"/>
    <property type="molecule type" value="Genomic_DNA"/>
</dbReference>